<sequence>MTMRKNDYLAPLLILLVAIIALIPSLLWGPGNTDDIRYSYVWTVQFGEQLAAGHLYPRWMPGSFEGLGSPAFFFYPPLAYWIAGVWVATGASAALAINLTGGTVLMLSGLAMYRWLSERGTFPLIGAILYMLAPYHLMNFYVRGALAEFSAYMWLPLIALGITKLPTRNGIVLFALAYAGLILTHLPLAMLATLFLIGPLAVARIVIDRDRVFVGALAMSGMLAGGLGAIYLLPALTMQDQLSTTWLWDDWHLPASWSLLRPDSLVFHDPALIGAAGALLIVALADRSVWRIIALVGAISALGLIPLMWGIPLLMKAQFPWRLLGIVEFAAITALMGSRMKPVMAGLAAGLALFAYGGWTSKAIECLRQPVDFKGLALRLPDAPEYLPPTFDQSLVRRSGRKVNLTAFRALPRSDSITVTRPGPVTIGHAAFPIWRVTRDGQAVTSHGPLIRFYARPGTYRIERVRLWQESAGAAISLIALLLLALLMCQRRISHLSKFPSYSPSQALSDRPSSGRLRSRITGGDL</sequence>
<feature type="compositionally biased region" description="Polar residues" evidence="1">
    <location>
        <begin position="500"/>
        <end position="512"/>
    </location>
</feature>
<keyword evidence="2" id="KW-0472">Membrane</keyword>
<feature type="region of interest" description="Disordered" evidence="1">
    <location>
        <begin position="500"/>
        <end position="526"/>
    </location>
</feature>
<reference evidence="3 4" key="1">
    <citation type="submission" date="2013-03" db="EMBL/GenBank/DDBJ databases">
        <authorList>
            <person name="Le V."/>
        </authorList>
    </citation>
    <scope>NUCLEOTIDE SEQUENCE [LARGE SCALE GENOMIC DNA]</scope>
    <source>
        <strain evidence="3 4">BiD32</strain>
    </source>
</reference>
<feature type="transmembrane region" description="Helical" evidence="2">
    <location>
        <begin position="292"/>
        <end position="313"/>
    </location>
</feature>
<feature type="transmembrane region" description="Helical" evidence="2">
    <location>
        <begin position="343"/>
        <end position="359"/>
    </location>
</feature>
<keyword evidence="4" id="KW-1185">Reference proteome</keyword>
<feature type="transmembrane region" description="Helical" evidence="2">
    <location>
        <begin position="122"/>
        <end position="142"/>
    </location>
</feature>
<feature type="transmembrane region" description="Helical" evidence="2">
    <location>
        <begin position="12"/>
        <end position="29"/>
    </location>
</feature>
<evidence type="ECO:0008006" key="5">
    <source>
        <dbReference type="Google" id="ProtNLM"/>
    </source>
</evidence>
<feature type="transmembrane region" description="Helical" evidence="2">
    <location>
        <begin position="471"/>
        <end position="489"/>
    </location>
</feature>
<dbReference type="EMBL" id="CAVK010000044">
    <property type="protein sequence ID" value="CCW16600.1"/>
    <property type="molecule type" value="Genomic_DNA"/>
</dbReference>
<dbReference type="RefSeq" id="WP_006951514.1">
    <property type="nucleotide sequence ID" value="NZ_CAVK010000044.1"/>
</dbReference>
<feature type="transmembrane region" description="Helical" evidence="2">
    <location>
        <begin position="265"/>
        <end position="285"/>
    </location>
</feature>
<feature type="transmembrane region" description="Helical" evidence="2">
    <location>
        <begin position="67"/>
        <end position="88"/>
    </location>
</feature>
<reference evidence="4" key="2">
    <citation type="submission" date="2013-04" db="EMBL/GenBank/DDBJ databases">
        <title>Bisphenol A degrading Sphingobium sp. strain BiD32.</title>
        <authorList>
            <person name="Nielsen J.L."/>
            <person name="Zhou N.A."/>
            <person name="Kjeldal H."/>
        </authorList>
    </citation>
    <scope>NUCLEOTIDE SEQUENCE [LARGE SCALE GENOMIC DNA]</scope>
    <source>
        <strain evidence="4">BiD32</strain>
    </source>
</reference>
<feature type="transmembrane region" description="Helical" evidence="2">
    <location>
        <begin position="95"/>
        <end position="116"/>
    </location>
</feature>
<gene>
    <name evidence="3" type="ORF">EBBID32_9370</name>
</gene>
<dbReference type="AlphaFoldDB" id="N1MH98"/>
<evidence type="ECO:0000313" key="4">
    <source>
        <dbReference type="Proteomes" id="UP000013201"/>
    </source>
</evidence>
<keyword evidence="2" id="KW-0812">Transmembrane</keyword>
<feature type="transmembrane region" description="Helical" evidence="2">
    <location>
        <begin position="171"/>
        <end position="200"/>
    </location>
</feature>
<feature type="transmembrane region" description="Helical" evidence="2">
    <location>
        <begin position="149"/>
        <end position="165"/>
    </location>
</feature>
<name>N1MH98_9SPHN</name>
<evidence type="ECO:0000313" key="3">
    <source>
        <dbReference type="EMBL" id="CCW16600.1"/>
    </source>
</evidence>
<evidence type="ECO:0000256" key="2">
    <source>
        <dbReference type="SAM" id="Phobius"/>
    </source>
</evidence>
<protein>
    <recommendedName>
        <fullName evidence="5">Integral membrane-like protein</fullName>
    </recommendedName>
</protein>
<feature type="transmembrane region" description="Helical" evidence="2">
    <location>
        <begin position="212"/>
        <end position="233"/>
    </location>
</feature>
<proteinExistence type="predicted"/>
<accession>N1MH98</accession>
<dbReference type="Proteomes" id="UP000013201">
    <property type="component" value="Unassembled WGS sequence"/>
</dbReference>
<organism evidence="3 4">
    <name type="scientific">Sphingobium indicum BiD32</name>
    <dbReference type="NCBI Taxonomy" id="1301087"/>
    <lineage>
        <taxon>Bacteria</taxon>
        <taxon>Pseudomonadati</taxon>
        <taxon>Pseudomonadota</taxon>
        <taxon>Alphaproteobacteria</taxon>
        <taxon>Sphingomonadales</taxon>
        <taxon>Sphingomonadaceae</taxon>
        <taxon>Sphingobium</taxon>
    </lineage>
</organism>
<evidence type="ECO:0000256" key="1">
    <source>
        <dbReference type="SAM" id="MobiDB-lite"/>
    </source>
</evidence>
<comment type="caution">
    <text evidence="3">The sequence shown here is derived from an EMBL/GenBank/DDBJ whole genome shotgun (WGS) entry which is preliminary data.</text>
</comment>
<keyword evidence="2" id="KW-1133">Transmembrane helix</keyword>